<sequence length="130" mass="15397">MKRKIIPYNPILTARAKKLRKSKTLPEVLLWKAIKGKQIGGFDFDRQRPIDHYIVDFYCKDLQLAIEVDGCYHFEDEMLVKDAIRQKRLEELGVTFLRFTNDEVKRNLALVVKEIKEYVEQNKDNLVGRE</sequence>
<reference evidence="2 3" key="1">
    <citation type="submission" date="2019-12" db="EMBL/GenBank/DDBJ databases">
        <authorList>
            <person name="Zhao J."/>
        </authorList>
    </citation>
    <scope>NUCLEOTIDE SEQUENCE [LARGE SCALE GENOMIC DNA]</scope>
    <source>
        <strain evidence="2 3">S-15</strain>
    </source>
</reference>
<feature type="domain" description="DUF559" evidence="1">
    <location>
        <begin position="13"/>
        <end position="119"/>
    </location>
</feature>
<name>A0A6N9NN86_9FLAO</name>
<gene>
    <name evidence="2" type="ORF">GQN54_14470</name>
</gene>
<dbReference type="Gene3D" id="3.40.960.10">
    <property type="entry name" value="VSR Endonuclease"/>
    <property type="match status" value="1"/>
</dbReference>
<dbReference type="CDD" id="cd01038">
    <property type="entry name" value="Endonuclease_DUF559"/>
    <property type="match status" value="1"/>
</dbReference>
<accession>A0A6N9NN86</accession>
<dbReference type="Proteomes" id="UP000470771">
    <property type="component" value="Unassembled WGS sequence"/>
</dbReference>
<dbReference type="EMBL" id="WWNE01000018">
    <property type="protein sequence ID" value="NBG67329.1"/>
    <property type="molecule type" value="Genomic_DNA"/>
</dbReference>
<keyword evidence="3" id="KW-1185">Reference proteome</keyword>
<dbReference type="PANTHER" id="PTHR38590:SF1">
    <property type="entry name" value="BLL0828 PROTEIN"/>
    <property type="match status" value="1"/>
</dbReference>
<evidence type="ECO:0000259" key="1">
    <source>
        <dbReference type="Pfam" id="PF04480"/>
    </source>
</evidence>
<dbReference type="RefSeq" id="WP_160634279.1">
    <property type="nucleotide sequence ID" value="NZ_WWNE01000018.1"/>
</dbReference>
<dbReference type="SUPFAM" id="SSF52980">
    <property type="entry name" value="Restriction endonuclease-like"/>
    <property type="match status" value="1"/>
</dbReference>
<dbReference type="InterPro" id="IPR011335">
    <property type="entry name" value="Restrct_endonuc-II-like"/>
</dbReference>
<dbReference type="InterPro" id="IPR007569">
    <property type="entry name" value="DUF559"/>
</dbReference>
<evidence type="ECO:0000313" key="3">
    <source>
        <dbReference type="Proteomes" id="UP000470771"/>
    </source>
</evidence>
<dbReference type="InterPro" id="IPR047216">
    <property type="entry name" value="Endonuclease_DUF559_bact"/>
</dbReference>
<comment type="caution">
    <text evidence="2">The sequence shown here is derived from an EMBL/GenBank/DDBJ whole genome shotgun (WGS) entry which is preliminary data.</text>
</comment>
<proteinExistence type="predicted"/>
<dbReference type="Pfam" id="PF04480">
    <property type="entry name" value="DUF559"/>
    <property type="match status" value="1"/>
</dbReference>
<dbReference type="PANTHER" id="PTHR38590">
    <property type="entry name" value="BLL0828 PROTEIN"/>
    <property type="match status" value="1"/>
</dbReference>
<organism evidence="2 3">
    <name type="scientific">Acidiluteibacter ferrifornacis</name>
    <dbReference type="NCBI Taxonomy" id="2692424"/>
    <lineage>
        <taxon>Bacteria</taxon>
        <taxon>Pseudomonadati</taxon>
        <taxon>Bacteroidota</taxon>
        <taxon>Flavobacteriia</taxon>
        <taxon>Flavobacteriales</taxon>
        <taxon>Cryomorphaceae</taxon>
        <taxon>Acidiluteibacter</taxon>
    </lineage>
</organism>
<dbReference type="AlphaFoldDB" id="A0A6N9NN86"/>
<protein>
    <submittedName>
        <fullName evidence="2">DUF559 domain-containing protein</fullName>
    </submittedName>
</protein>
<evidence type="ECO:0000313" key="2">
    <source>
        <dbReference type="EMBL" id="NBG67329.1"/>
    </source>
</evidence>